<evidence type="ECO:0000313" key="3">
    <source>
        <dbReference type="Proteomes" id="UP000275078"/>
    </source>
</evidence>
<name>A0A3N4HUP2_ASCIM</name>
<dbReference type="Proteomes" id="UP000275078">
    <property type="component" value="Unassembled WGS sequence"/>
</dbReference>
<dbReference type="AlphaFoldDB" id="A0A3N4HUP2"/>
<evidence type="ECO:0000313" key="2">
    <source>
        <dbReference type="EMBL" id="RPA73384.1"/>
    </source>
</evidence>
<evidence type="ECO:0000256" key="1">
    <source>
        <dbReference type="SAM" id="MobiDB-lite"/>
    </source>
</evidence>
<protein>
    <submittedName>
        <fullName evidence="2">Uncharacterized protein</fullName>
    </submittedName>
</protein>
<feature type="region of interest" description="Disordered" evidence="1">
    <location>
        <begin position="1"/>
        <end position="23"/>
    </location>
</feature>
<gene>
    <name evidence="2" type="ORF">BJ508DRAFT_419068</name>
</gene>
<accession>A0A3N4HUP2</accession>
<sequence>MSTRQSPHVQPARTGEDTSFGPDPLHVRRAEHFKVTEKGILAQWNTDNMDYLTPIGFRHLTLQDWHTGYFPDTDRIRSDIPLLEFFKTLKSGPDFKPYRTIKVVVFTPFYTNLQFWVPRATPLSEFKIRILRKHGIRPENFTLCAAPPCTFTELDSDDASMDRYAQNANALLLMLRIRKHDVLENYINAKLMTTVRTGGLAVFGPPPMDVLGNLHMKYGVGWGTPFEVGEGFQTLGIPFES</sequence>
<organism evidence="2 3">
    <name type="scientific">Ascobolus immersus RN42</name>
    <dbReference type="NCBI Taxonomy" id="1160509"/>
    <lineage>
        <taxon>Eukaryota</taxon>
        <taxon>Fungi</taxon>
        <taxon>Dikarya</taxon>
        <taxon>Ascomycota</taxon>
        <taxon>Pezizomycotina</taxon>
        <taxon>Pezizomycetes</taxon>
        <taxon>Pezizales</taxon>
        <taxon>Ascobolaceae</taxon>
        <taxon>Ascobolus</taxon>
    </lineage>
</organism>
<reference evidence="2 3" key="1">
    <citation type="journal article" date="2018" name="Nat. Ecol. Evol.">
        <title>Pezizomycetes genomes reveal the molecular basis of ectomycorrhizal truffle lifestyle.</title>
        <authorList>
            <person name="Murat C."/>
            <person name="Payen T."/>
            <person name="Noel B."/>
            <person name="Kuo A."/>
            <person name="Morin E."/>
            <person name="Chen J."/>
            <person name="Kohler A."/>
            <person name="Krizsan K."/>
            <person name="Balestrini R."/>
            <person name="Da Silva C."/>
            <person name="Montanini B."/>
            <person name="Hainaut M."/>
            <person name="Levati E."/>
            <person name="Barry K.W."/>
            <person name="Belfiori B."/>
            <person name="Cichocki N."/>
            <person name="Clum A."/>
            <person name="Dockter R.B."/>
            <person name="Fauchery L."/>
            <person name="Guy J."/>
            <person name="Iotti M."/>
            <person name="Le Tacon F."/>
            <person name="Lindquist E.A."/>
            <person name="Lipzen A."/>
            <person name="Malagnac F."/>
            <person name="Mello A."/>
            <person name="Molinier V."/>
            <person name="Miyauchi S."/>
            <person name="Poulain J."/>
            <person name="Riccioni C."/>
            <person name="Rubini A."/>
            <person name="Sitrit Y."/>
            <person name="Splivallo R."/>
            <person name="Traeger S."/>
            <person name="Wang M."/>
            <person name="Zifcakova L."/>
            <person name="Wipf D."/>
            <person name="Zambonelli A."/>
            <person name="Paolocci F."/>
            <person name="Nowrousian M."/>
            <person name="Ottonello S."/>
            <person name="Baldrian P."/>
            <person name="Spatafora J.W."/>
            <person name="Henrissat B."/>
            <person name="Nagy L.G."/>
            <person name="Aury J.M."/>
            <person name="Wincker P."/>
            <person name="Grigoriev I.V."/>
            <person name="Bonfante P."/>
            <person name="Martin F.M."/>
        </authorList>
    </citation>
    <scope>NUCLEOTIDE SEQUENCE [LARGE SCALE GENOMIC DNA]</scope>
    <source>
        <strain evidence="2 3">RN42</strain>
    </source>
</reference>
<proteinExistence type="predicted"/>
<keyword evidence="3" id="KW-1185">Reference proteome</keyword>
<dbReference type="EMBL" id="ML119823">
    <property type="protein sequence ID" value="RPA73384.1"/>
    <property type="molecule type" value="Genomic_DNA"/>
</dbReference>